<dbReference type="CDD" id="cd05399">
    <property type="entry name" value="NT_Rel-Spo_like"/>
    <property type="match status" value="1"/>
</dbReference>
<dbReference type="RefSeq" id="WP_269311138.1">
    <property type="nucleotide sequence ID" value="NZ_CP114052.1"/>
</dbReference>
<dbReference type="Gene3D" id="1.10.287.860">
    <property type="entry name" value="Nucleotidyltransferase"/>
    <property type="match status" value="1"/>
</dbReference>
<feature type="domain" description="RelA/SpoT" evidence="2">
    <location>
        <begin position="45"/>
        <end position="163"/>
    </location>
</feature>
<dbReference type="InterPro" id="IPR052366">
    <property type="entry name" value="GTP_Pyrophosphokinase"/>
</dbReference>
<evidence type="ECO:0000259" key="2">
    <source>
        <dbReference type="SMART" id="SM00954"/>
    </source>
</evidence>
<reference evidence="3" key="1">
    <citation type="submission" date="2022-12" db="EMBL/GenBank/DDBJ databases">
        <title>Peptostreptococcus.</title>
        <authorList>
            <person name="Lee S.H."/>
        </authorList>
    </citation>
    <scope>NUCLEOTIDE SEQUENCE</scope>
    <source>
        <strain evidence="3">CBA3647</strain>
    </source>
</reference>
<keyword evidence="4" id="KW-1185">Reference proteome</keyword>
<dbReference type="Pfam" id="PF04607">
    <property type="entry name" value="RelA_SpoT"/>
    <property type="match status" value="1"/>
</dbReference>
<dbReference type="SUPFAM" id="SSF81301">
    <property type="entry name" value="Nucleotidyltransferase"/>
    <property type="match status" value="1"/>
</dbReference>
<dbReference type="Proteomes" id="UP001164187">
    <property type="component" value="Chromosome"/>
</dbReference>
<name>A0ABY7JPP3_9FIRM</name>
<dbReference type="PANTHER" id="PTHR47837:SF2">
    <property type="entry name" value="GTP PYROPHOSPHOKINASE YWAC"/>
    <property type="match status" value="1"/>
</dbReference>
<evidence type="ECO:0000313" key="4">
    <source>
        <dbReference type="Proteomes" id="UP001164187"/>
    </source>
</evidence>
<organism evidence="3 4">
    <name type="scientific">Peptostreptococcus equinus</name>
    <dbReference type="NCBI Taxonomy" id="3003601"/>
    <lineage>
        <taxon>Bacteria</taxon>
        <taxon>Bacillati</taxon>
        <taxon>Bacillota</taxon>
        <taxon>Clostridia</taxon>
        <taxon>Peptostreptococcales</taxon>
        <taxon>Peptostreptococcaceae</taxon>
        <taxon>Peptostreptococcus</taxon>
    </lineage>
</organism>
<dbReference type="PANTHER" id="PTHR47837">
    <property type="entry name" value="GTP PYROPHOSPHOKINASE YJBM"/>
    <property type="match status" value="1"/>
</dbReference>
<evidence type="ECO:0000256" key="1">
    <source>
        <dbReference type="ARBA" id="ARBA00004976"/>
    </source>
</evidence>
<comment type="pathway">
    <text evidence="1">Purine metabolism; ppGpp biosynthesis; ppGpp from GTP: step 1/2.</text>
</comment>
<dbReference type="InterPro" id="IPR007685">
    <property type="entry name" value="RelA_SpoT"/>
</dbReference>
<evidence type="ECO:0000313" key="3">
    <source>
        <dbReference type="EMBL" id="WAW14459.1"/>
    </source>
</evidence>
<proteinExistence type="predicted"/>
<dbReference type="EMBL" id="CP114052">
    <property type="protein sequence ID" value="WAW14459.1"/>
    <property type="molecule type" value="Genomic_DNA"/>
</dbReference>
<dbReference type="SMART" id="SM00954">
    <property type="entry name" value="RelA_SpoT"/>
    <property type="match status" value="1"/>
</dbReference>
<protein>
    <submittedName>
        <fullName evidence="3">GTP pyrophosphokinase family protein</fullName>
    </submittedName>
</protein>
<gene>
    <name evidence="3" type="ORF">O0R46_07610</name>
</gene>
<sequence length="267" mass="31812">MDYEAWKNIISPYSYAVEELKIKFKNIRKEYLDKGEHSPIEFVMGRTKQISSIMAKMKRLDAEKLEDIEDIAGIRIMCQFVEDIYLIKDIIKQREDMRVILEKDYIKNVKDSGYRSYHLIIMYPVHTIEGQIEVMCEIQIRTLAMNFWATIEHSLKYKYDHYIPEELAKRLKRSADAAFSLDQEMGVIREEIIKAQELFTEKENAISDVYSRIYKLREFGDNERYFQYRSILNQRAALNDIKGLIDLKYELDKILKTKKLKTLTTED</sequence>
<dbReference type="Gene3D" id="3.30.460.10">
    <property type="entry name" value="Beta Polymerase, domain 2"/>
    <property type="match status" value="1"/>
</dbReference>
<accession>A0ABY7JPP3</accession>
<dbReference type="InterPro" id="IPR043519">
    <property type="entry name" value="NT_sf"/>
</dbReference>